<dbReference type="PANTHER" id="PTHR30483:SF6">
    <property type="entry name" value="PERIPLASMIC BINDING PROTEIN OF ABC TRANSPORTER FOR NATURAL AMINO ACIDS"/>
    <property type="match status" value="1"/>
</dbReference>
<keyword evidence="3" id="KW-1133">Transmembrane helix</keyword>
<dbReference type="GeneID" id="14885156"/>
<evidence type="ECO:0000256" key="4">
    <source>
        <dbReference type="ARBA" id="ARBA00023136"/>
    </source>
</evidence>
<dbReference type="RefSeq" id="XP_004185508.1">
    <property type="nucleotide sequence ID" value="XM_004185460.1"/>
</dbReference>
<dbReference type="PANTHER" id="PTHR30483">
    <property type="entry name" value="LEUCINE-SPECIFIC-BINDING PROTEIN"/>
    <property type="match status" value="1"/>
</dbReference>
<dbReference type="EMBL" id="KB207015">
    <property type="protein sequence ID" value="ELP86162.1"/>
    <property type="molecule type" value="Genomic_DNA"/>
</dbReference>
<dbReference type="OMA" id="FRIIEYT"/>
<keyword evidence="2" id="KW-0812">Transmembrane</keyword>
<dbReference type="SUPFAM" id="SSF53822">
    <property type="entry name" value="Periplasmic binding protein-like I"/>
    <property type="match status" value="1"/>
</dbReference>
<feature type="signal peptide" evidence="5">
    <location>
        <begin position="1"/>
        <end position="15"/>
    </location>
</feature>
<evidence type="ECO:0000256" key="2">
    <source>
        <dbReference type="ARBA" id="ARBA00022692"/>
    </source>
</evidence>
<name>A0A0A1TXQ5_ENTIV</name>
<dbReference type="Pfam" id="PF01094">
    <property type="entry name" value="ANF_receptor"/>
    <property type="match status" value="1"/>
</dbReference>
<keyword evidence="8" id="KW-1185">Reference proteome</keyword>
<dbReference type="Gene3D" id="3.40.50.2300">
    <property type="match status" value="3"/>
</dbReference>
<proteinExistence type="predicted"/>
<feature type="chain" id="PRO_5012949349" description="Receptor ligand binding region domain-containing protein" evidence="5">
    <location>
        <begin position="16"/>
        <end position="403"/>
    </location>
</feature>
<keyword evidence="5" id="KW-0732">Signal</keyword>
<dbReference type="KEGG" id="eiv:EIN_328390"/>
<evidence type="ECO:0000313" key="8">
    <source>
        <dbReference type="Proteomes" id="UP000014680"/>
    </source>
</evidence>
<protein>
    <recommendedName>
        <fullName evidence="6">Receptor ligand binding region domain-containing protein</fullName>
    </recommendedName>
</protein>
<dbReference type="VEuPathDB" id="AmoebaDB:EIN_328390"/>
<evidence type="ECO:0000256" key="5">
    <source>
        <dbReference type="SAM" id="SignalP"/>
    </source>
</evidence>
<evidence type="ECO:0000313" key="7">
    <source>
        <dbReference type="EMBL" id="ELP86162.1"/>
    </source>
</evidence>
<evidence type="ECO:0000256" key="3">
    <source>
        <dbReference type="ARBA" id="ARBA00022989"/>
    </source>
</evidence>
<evidence type="ECO:0000256" key="1">
    <source>
        <dbReference type="ARBA" id="ARBA00004370"/>
    </source>
</evidence>
<dbReference type="GO" id="GO:0016020">
    <property type="term" value="C:membrane"/>
    <property type="evidence" value="ECO:0007669"/>
    <property type="project" value="UniProtKB-SubCell"/>
</dbReference>
<feature type="domain" description="Receptor ligand binding region" evidence="6">
    <location>
        <begin position="106"/>
        <end position="342"/>
    </location>
</feature>
<dbReference type="InterPro" id="IPR001828">
    <property type="entry name" value="ANF_lig-bd_rcpt"/>
</dbReference>
<dbReference type="InterPro" id="IPR028082">
    <property type="entry name" value="Peripla_BP_I"/>
</dbReference>
<dbReference type="OrthoDB" id="6133044at2759"/>
<accession>A0A0A1TXQ5</accession>
<dbReference type="Proteomes" id="UP000014680">
    <property type="component" value="Unassembled WGS sequence"/>
</dbReference>
<dbReference type="InterPro" id="IPR051010">
    <property type="entry name" value="BCAA_transport"/>
</dbReference>
<comment type="subcellular location">
    <subcellularLocation>
        <location evidence="1">Membrane</location>
    </subcellularLocation>
</comment>
<organism evidence="7 8">
    <name type="scientific">Entamoeba invadens IP1</name>
    <dbReference type="NCBI Taxonomy" id="370355"/>
    <lineage>
        <taxon>Eukaryota</taxon>
        <taxon>Amoebozoa</taxon>
        <taxon>Evosea</taxon>
        <taxon>Archamoebae</taxon>
        <taxon>Mastigamoebida</taxon>
        <taxon>Entamoebidae</taxon>
        <taxon>Entamoeba</taxon>
    </lineage>
</organism>
<dbReference type="AlphaFoldDB" id="A0A0A1TXQ5"/>
<gene>
    <name evidence="7" type="ORF">EIN_328390</name>
</gene>
<reference evidence="7 8" key="1">
    <citation type="submission" date="2012-10" db="EMBL/GenBank/DDBJ databases">
        <authorList>
            <person name="Zafar N."/>
            <person name="Inman J."/>
            <person name="Hall N."/>
            <person name="Lorenzi H."/>
            <person name="Caler E."/>
        </authorList>
    </citation>
    <scope>NUCLEOTIDE SEQUENCE [LARGE SCALE GENOMIC DNA]</scope>
    <source>
        <strain evidence="7 8">IP1</strain>
    </source>
</reference>
<sequence length="403" mass="45194">MYLWFFALLIHLVLSANHVAVSINNLPEDIAYNETYFRIIEYTFKKHNVDVVLHAYHPDPDNLTTVHDTHGQMVLDGINYAIIGDTISSTTSELIVQQDIHVFKTNAKELPIISNSATSDTLSNSIDFPNFLRTIPVDSFSFSSIVAFVDAFNKKNVAMIYTNDPSGNSGYFRVNKLCNEKNISLLGVVYSNTMESLMQQVYDIPVIISNMYMEELFDTWKRFPKALDAKHMWVLTDAAMVISETEFTDAGFKDVINKNTNVVVANLLSVDNNIIKELKSNFGDPLPPLGSGYYDAVTAIVKGWSASGSTYNFSKFTGVKFEGATGKVSFDSNGDRVGVMGIYRIFIGRDYPLLSQFENGKLTFESGWADYLFGYTDADIRRDSSLSVYSLSTFVIPLILFLF</sequence>
<evidence type="ECO:0000259" key="6">
    <source>
        <dbReference type="Pfam" id="PF01094"/>
    </source>
</evidence>
<keyword evidence="4" id="KW-0472">Membrane</keyword>